<keyword evidence="7" id="KW-0067">ATP-binding</keyword>
<evidence type="ECO:0000256" key="7">
    <source>
        <dbReference type="ARBA" id="ARBA00022840"/>
    </source>
</evidence>
<dbReference type="SUPFAM" id="SSF52540">
    <property type="entry name" value="P-loop containing nucleoside triphosphate hydrolases"/>
    <property type="match status" value="1"/>
</dbReference>
<evidence type="ECO:0000313" key="12">
    <source>
        <dbReference type="Proteomes" id="UP000580250"/>
    </source>
</evidence>
<dbReference type="OrthoDB" id="2405412at2759"/>
<dbReference type="PANTHER" id="PTHR12755">
    <property type="entry name" value="CLEAVAGE/POLYADENYLATION FACTOR IA SUBUNIT CLP1P"/>
    <property type="match status" value="1"/>
</dbReference>
<evidence type="ECO:0000313" key="11">
    <source>
        <dbReference type="EMBL" id="CAD2166337.1"/>
    </source>
</evidence>
<evidence type="ECO:0000256" key="1">
    <source>
        <dbReference type="ARBA" id="ARBA00004604"/>
    </source>
</evidence>
<evidence type="ECO:0000259" key="10">
    <source>
        <dbReference type="Pfam" id="PF25467"/>
    </source>
</evidence>
<dbReference type="AlphaFoldDB" id="A0A6V7UUZ2"/>
<dbReference type="GO" id="GO:0000448">
    <property type="term" value="P:cleavage in ITS2 between 5.8S rRNA and LSU-rRNA of tricistronic rRNA transcript (SSU-rRNA, 5.8S rRNA, LSU-rRNA)"/>
    <property type="evidence" value="ECO:0007669"/>
    <property type="project" value="TreeGrafter"/>
</dbReference>
<feature type="domain" description="NOL9 C-terminal" evidence="10">
    <location>
        <begin position="522"/>
        <end position="592"/>
    </location>
</feature>
<keyword evidence="8" id="KW-0539">Nucleus</keyword>
<reference evidence="11 12" key="1">
    <citation type="submission" date="2020-08" db="EMBL/GenBank/DDBJ databases">
        <authorList>
            <person name="Koutsovoulos G."/>
            <person name="Danchin GJ E."/>
        </authorList>
    </citation>
    <scope>NUCLEOTIDE SEQUENCE [LARGE SCALE GENOMIC DNA]</scope>
</reference>
<sequence length="644" mass="73780">MNLLFFRQFLVKTLKLIKTKMIPVNQQQQSLGSPIHFKPKFGGNFLQCLCTDPSHTVLIFGKQTKLFLNGVFSFQVLYGYINVNGYLFSPKKYNYSNYVKVAIPCGYLPATFSINDKLSTELHFERITSRLREFVNDPKKAENFIEANKPIAIVLIKTKMDNASRFIQQQLNNSSDVLNIFPQFGIQLGMNLCYLNDQMNTKDFEGLENLEKDYYSVCEKIYRFVESEKKCIAFISGNKGVGKSTTSRFVINALNTYLLFHPSKPSCRVFLLDTDVGQSELSPAGCVSLCEIKKPLIGVPFTSQLTTLPKSLFFGSNSPAIDTDFYIKLIGYLIDYFNKMIKEDSNKDDNFVLIVNSLGWITDLGYDLMLRVLNTVKPHFLVNLETNNDINFQIPNNYRRFTITTRKRESAIFTNSKHPTSAQLRNFQMAGYLAQLFTQERSLIERNQNNALKLADLPAYRVRFCSVSIYIHPEFRYVDDKLMLCALNCSFVALCRIEEGFERNFDKKHLLDDPSLPSRLELRSDEVNTEESISGEVFNEEIIPLERNIHPMLKCFGFGLIRAINPQRKLFYVLTPIEQKVLHQVNVFALGHCLNTPDMLLFDPNVGSPAPYIVELDSGLQIHHKKFFSPLRSDVVVQNGNKPC</sequence>
<keyword evidence="4" id="KW-0808">Transferase</keyword>
<proteinExistence type="inferred from homology"/>
<dbReference type="Pfam" id="PF16575">
    <property type="entry name" value="CLP1_P"/>
    <property type="match status" value="1"/>
</dbReference>
<dbReference type="Gene3D" id="3.40.50.300">
    <property type="entry name" value="P-loop containing nucleotide triphosphate hydrolases"/>
    <property type="match status" value="1"/>
</dbReference>
<dbReference type="InterPro" id="IPR027417">
    <property type="entry name" value="P-loop_NTPase"/>
</dbReference>
<dbReference type="Pfam" id="PF25467">
    <property type="entry name" value="NOL9_C"/>
    <property type="match status" value="1"/>
</dbReference>
<comment type="similarity">
    <text evidence="2">Belongs to the Clp1 family. NOL9/GRC3 subfamily.</text>
</comment>
<dbReference type="EMBL" id="CAJEWN010000117">
    <property type="protein sequence ID" value="CAD2166337.1"/>
    <property type="molecule type" value="Genomic_DNA"/>
</dbReference>
<dbReference type="InterPro" id="IPR057570">
    <property type="entry name" value="NOL9_C"/>
</dbReference>
<evidence type="ECO:0000259" key="9">
    <source>
        <dbReference type="Pfam" id="PF16575"/>
    </source>
</evidence>
<name>A0A6V7UUZ2_MELEN</name>
<keyword evidence="3" id="KW-0698">rRNA processing</keyword>
<dbReference type="GO" id="GO:0005730">
    <property type="term" value="C:nucleolus"/>
    <property type="evidence" value="ECO:0007669"/>
    <property type="project" value="UniProtKB-SubCell"/>
</dbReference>
<keyword evidence="6" id="KW-0418">Kinase</keyword>
<evidence type="ECO:0000256" key="3">
    <source>
        <dbReference type="ARBA" id="ARBA00022552"/>
    </source>
</evidence>
<evidence type="ECO:0000256" key="6">
    <source>
        <dbReference type="ARBA" id="ARBA00022777"/>
    </source>
</evidence>
<comment type="caution">
    <text evidence="11">The sequence shown here is derived from an EMBL/GenBank/DDBJ whole genome shotgun (WGS) entry which is preliminary data.</text>
</comment>
<dbReference type="PANTHER" id="PTHR12755:SF3">
    <property type="entry name" value="POLYNUCLEOTIDE 5'-HYDROXYL-KINASE NOL9"/>
    <property type="match status" value="1"/>
</dbReference>
<evidence type="ECO:0000256" key="5">
    <source>
        <dbReference type="ARBA" id="ARBA00022741"/>
    </source>
</evidence>
<evidence type="ECO:0000256" key="4">
    <source>
        <dbReference type="ARBA" id="ARBA00022679"/>
    </source>
</evidence>
<keyword evidence="5" id="KW-0547">Nucleotide-binding</keyword>
<dbReference type="Proteomes" id="UP000580250">
    <property type="component" value="Unassembled WGS sequence"/>
</dbReference>
<dbReference type="InterPro" id="IPR045116">
    <property type="entry name" value="Clp1/Grc3"/>
</dbReference>
<gene>
    <name evidence="11" type="ORF">MENT_LOCUS17764</name>
</gene>
<evidence type="ECO:0000256" key="8">
    <source>
        <dbReference type="ARBA" id="ARBA00023242"/>
    </source>
</evidence>
<organism evidence="11 12">
    <name type="scientific">Meloidogyne enterolobii</name>
    <name type="common">Root-knot nematode worm</name>
    <name type="synonym">Meloidogyne mayaguensis</name>
    <dbReference type="NCBI Taxonomy" id="390850"/>
    <lineage>
        <taxon>Eukaryota</taxon>
        <taxon>Metazoa</taxon>
        <taxon>Ecdysozoa</taxon>
        <taxon>Nematoda</taxon>
        <taxon>Chromadorea</taxon>
        <taxon>Rhabditida</taxon>
        <taxon>Tylenchina</taxon>
        <taxon>Tylenchomorpha</taxon>
        <taxon>Tylenchoidea</taxon>
        <taxon>Meloidogynidae</taxon>
        <taxon>Meloidogyninae</taxon>
        <taxon>Meloidogyne</taxon>
    </lineage>
</organism>
<evidence type="ECO:0000256" key="2">
    <source>
        <dbReference type="ARBA" id="ARBA00011003"/>
    </source>
</evidence>
<feature type="domain" description="Clp1 P-loop" evidence="9">
    <location>
        <begin position="237"/>
        <end position="434"/>
    </location>
</feature>
<dbReference type="InterPro" id="IPR032319">
    <property type="entry name" value="CLP1_P"/>
</dbReference>
<accession>A0A6V7UUZ2</accession>
<comment type="subcellular location">
    <subcellularLocation>
        <location evidence="1">Nucleus</location>
        <location evidence="1">Nucleolus</location>
    </subcellularLocation>
</comment>
<dbReference type="GO" id="GO:0051731">
    <property type="term" value="F:polynucleotide 5'-hydroxyl-kinase activity"/>
    <property type="evidence" value="ECO:0007669"/>
    <property type="project" value="InterPro"/>
</dbReference>
<protein>
    <submittedName>
        <fullName evidence="11">Uncharacterized protein</fullName>
    </submittedName>
</protein>
<dbReference type="GO" id="GO:0005524">
    <property type="term" value="F:ATP binding"/>
    <property type="evidence" value="ECO:0007669"/>
    <property type="project" value="UniProtKB-KW"/>
</dbReference>